<proteinExistence type="predicted"/>
<dbReference type="Gene3D" id="2.170.16.10">
    <property type="entry name" value="Hedgehog/Intein (Hint) domain"/>
    <property type="match status" value="1"/>
</dbReference>
<feature type="non-terminal residue" evidence="1">
    <location>
        <position position="1"/>
    </location>
</feature>
<dbReference type="PROSITE" id="PS50818">
    <property type="entry name" value="INTEIN_C_TER"/>
    <property type="match status" value="1"/>
</dbReference>
<dbReference type="EMBL" id="FNCN01000095">
    <property type="protein sequence ID" value="SDI61278.1"/>
    <property type="molecule type" value="Genomic_DNA"/>
</dbReference>
<evidence type="ECO:0000313" key="2">
    <source>
        <dbReference type="Proteomes" id="UP000198923"/>
    </source>
</evidence>
<keyword evidence="2" id="KW-1185">Reference proteome</keyword>
<reference evidence="1 2" key="1">
    <citation type="submission" date="2016-10" db="EMBL/GenBank/DDBJ databases">
        <authorList>
            <person name="de Groot N.N."/>
        </authorList>
    </citation>
    <scope>NUCLEOTIDE SEQUENCE [LARGE SCALE GENOMIC DNA]</scope>
    <source>
        <strain evidence="1 2">CPCC 201354</strain>
    </source>
</reference>
<sequence length="128" mass="14810">STRKWTSDNQRVHNLTVDDIHTYYVSAQDADVLVHNSGEDCERGLWKITASKAKNVKKHNKFGTFYQDRKGYWWVRDNAGHGGSTWKVYRGTSKGLEWVADADKYGDWMKSKHKGDVGKFISWKDLRG</sequence>
<accession>A0A1G8M014</accession>
<dbReference type="InterPro" id="IPR030934">
    <property type="entry name" value="Intein_C"/>
</dbReference>
<protein>
    <submittedName>
        <fullName evidence="1">Intein C-terminal splicing region</fullName>
    </submittedName>
</protein>
<dbReference type="Proteomes" id="UP000198923">
    <property type="component" value="Unassembled WGS sequence"/>
</dbReference>
<organism evidence="1 2">
    <name type="scientific">Sinosporangium album</name>
    <dbReference type="NCBI Taxonomy" id="504805"/>
    <lineage>
        <taxon>Bacteria</taxon>
        <taxon>Bacillati</taxon>
        <taxon>Actinomycetota</taxon>
        <taxon>Actinomycetes</taxon>
        <taxon>Streptosporangiales</taxon>
        <taxon>Streptosporangiaceae</taxon>
        <taxon>Sinosporangium</taxon>
    </lineage>
</organism>
<evidence type="ECO:0000313" key="1">
    <source>
        <dbReference type="EMBL" id="SDI61278.1"/>
    </source>
</evidence>
<name>A0A1G8M014_9ACTN</name>
<gene>
    <name evidence="1" type="ORF">SAMN05421505_1951</name>
</gene>
<dbReference type="RefSeq" id="WP_176955804.1">
    <property type="nucleotide sequence ID" value="NZ_FNCN01000095.1"/>
</dbReference>
<dbReference type="AlphaFoldDB" id="A0A1G8M014"/>